<evidence type="ECO:0000256" key="3">
    <source>
        <dbReference type="ARBA" id="ARBA00020902"/>
    </source>
</evidence>
<dbReference type="GO" id="GO:0009245">
    <property type="term" value="P:lipid A biosynthetic process"/>
    <property type="evidence" value="ECO:0007669"/>
    <property type="project" value="UniProtKB-UniRule"/>
</dbReference>
<dbReference type="InterPro" id="IPR003835">
    <property type="entry name" value="Glyco_trans_19"/>
</dbReference>
<dbReference type="GO" id="GO:0016020">
    <property type="term" value="C:membrane"/>
    <property type="evidence" value="ECO:0007669"/>
    <property type="project" value="GOC"/>
</dbReference>
<keyword evidence="12" id="KW-1185">Reference proteome</keyword>
<sequence>MKKLLIVTGELSAFNYAREIVNELKNEIELYGVLLENLEGVKNIYDAKRLTAFGLFEAISKLPEIRKGLKTIKNFLKKEKPDAVLLIDFPGFNMRVTEIAKKEGIKVFYFISPKFWAWNYKRGKKIAKLVDKMFVIFPFEVKLYRKFGLEAIYVGNPLVDMVKPAIPETIFFKNYNLTKKPILLMPGSRESEIKYLLETILETAVKIKISKPEEEFILPVAESLDFELISRKTKKIAPFVKIVKGSEVYNAMFYSKSGIIASGTASLEAAIALLPHVVIYKLHPLTFTIAKRLVKTKYISLPNIIAEEKIVPELIQKDATPRKIKETLMEIEINNEQIKNDLSEKVKEKLKGNAIKTLCEEVKASL</sequence>
<evidence type="ECO:0000256" key="9">
    <source>
        <dbReference type="ARBA" id="ARBA00048975"/>
    </source>
</evidence>
<proteinExistence type="predicted"/>
<dbReference type="SUPFAM" id="SSF53756">
    <property type="entry name" value="UDP-Glycosyltransferase/glycogen phosphorylase"/>
    <property type="match status" value="1"/>
</dbReference>
<dbReference type="RefSeq" id="WP_076713355.1">
    <property type="nucleotide sequence ID" value="NZ_MOEN01000027.1"/>
</dbReference>
<evidence type="ECO:0000256" key="10">
    <source>
        <dbReference type="NCBIfam" id="TIGR00215"/>
    </source>
</evidence>
<evidence type="ECO:0000256" key="2">
    <source>
        <dbReference type="ARBA" id="ARBA00012687"/>
    </source>
</evidence>
<evidence type="ECO:0000313" key="11">
    <source>
        <dbReference type="EMBL" id="OMH40120.1"/>
    </source>
</evidence>
<evidence type="ECO:0000256" key="6">
    <source>
        <dbReference type="ARBA" id="ARBA00022676"/>
    </source>
</evidence>
<keyword evidence="5" id="KW-0441">Lipid A biosynthesis</keyword>
<keyword evidence="7" id="KW-0808">Transferase</keyword>
<dbReference type="Proteomes" id="UP000187408">
    <property type="component" value="Unassembled WGS sequence"/>
</dbReference>
<keyword evidence="8" id="KW-0443">Lipid metabolism</keyword>
<dbReference type="GO" id="GO:0008915">
    <property type="term" value="F:lipid-A-disaccharide synthase activity"/>
    <property type="evidence" value="ECO:0007669"/>
    <property type="project" value="UniProtKB-UniRule"/>
</dbReference>
<dbReference type="OrthoDB" id="9801642at2"/>
<accession>A0A1R1MK91</accession>
<evidence type="ECO:0000256" key="1">
    <source>
        <dbReference type="ARBA" id="ARBA00002056"/>
    </source>
</evidence>
<dbReference type="EC" id="2.4.1.182" evidence="2 10"/>
<comment type="function">
    <text evidence="1">Condensation of UDP-2,3-diacylglucosamine and 2,3-diacylglucosamine-1-phosphate to form lipid A disaccharide, a precursor of lipid A, a phosphorylated glycolipid that anchors the lipopolysaccharide to the outer membrane of the cell.</text>
</comment>
<organism evidence="11 12">
    <name type="scientific">Desulfurobacterium indicum</name>
    <dbReference type="NCBI Taxonomy" id="1914305"/>
    <lineage>
        <taxon>Bacteria</taxon>
        <taxon>Pseudomonadati</taxon>
        <taxon>Aquificota</taxon>
        <taxon>Aquificia</taxon>
        <taxon>Desulfurobacteriales</taxon>
        <taxon>Desulfurobacteriaceae</taxon>
        <taxon>Desulfurobacterium</taxon>
    </lineage>
</organism>
<dbReference type="Pfam" id="PF02684">
    <property type="entry name" value="LpxB"/>
    <property type="match status" value="1"/>
</dbReference>
<dbReference type="AlphaFoldDB" id="A0A1R1MK91"/>
<dbReference type="PANTHER" id="PTHR30372:SF4">
    <property type="entry name" value="LIPID-A-DISACCHARIDE SYNTHASE, MITOCHONDRIAL-RELATED"/>
    <property type="match status" value="1"/>
</dbReference>
<keyword evidence="4" id="KW-0444">Lipid biosynthesis</keyword>
<protein>
    <recommendedName>
        <fullName evidence="3 10">Lipid-A-disaccharide synthase</fullName>
        <ecNumber evidence="2 10">2.4.1.182</ecNumber>
    </recommendedName>
</protein>
<comment type="caution">
    <text evidence="11">The sequence shown here is derived from an EMBL/GenBank/DDBJ whole genome shotgun (WGS) entry which is preliminary data.</text>
</comment>
<dbReference type="GO" id="GO:0005543">
    <property type="term" value="F:phospholipid binding"/>
    <property type="evidence" value="ECO:0007669"/>
    <property type="project" value="TreeGrafter"/>
</dbReference>
<evidence type="ECO:0000256" key="7">
    <source>
        <dbReference type="ARBA" id="ARBA00022679"/>
    </source>
</evidence>
<evidence type="ECO:0000256" key="8">
    <source>
        <dbReference type="ARBA" id="ARBA00023098"/>
    </source>
</evidence>
<evidence type="ECO:0000256" key="4">
    <source>
        <dbReference type="ARBA" id="ARBA00022516"/>
    </source>
</evidence>
<dbReference type="STRING" id="1914305.BLW93_06850"/>
<name>A0A1R1MK91_9BACT</name>
<dbReference type="EMBL" id="MOEN01000027">
    <property type="protein sequence ID" value="OMH40120.1"/>
    <property type="molecule type" value="Genomic_DNA"/>
</dbReference>
<reference evidence="11 12" key="1">
    <citation type="submission" date="2016-10" db="EMBL/GenBank/DDBJ databases">
        <title>Genome sequence of a sulfur-reducing bacterium Desulfurobacterium indicum K6013.</title>
        <authorList>
            <person name="Cao J."/>
            <person name="Shao Z."/>
            <person name="Alain K."/>
            <person name="Jebbar M."/>
        </authorList>
    </citation>
    <scope>NUCLEOTIDE SEQUENCE [LARGE SCALE GENOMIC DNA]</scope>
    <source>
        <strain evidence="11 12">K6013</strain>
    </source>
</reference>
<dbReference type="NCBIfam" id="TIGR00215">
    <property type="entry name" value="lpxB"/>
    <property type="match status" value="1"/>
</dbReference>
<gene>
    <name evidence="11" type="ORF">BLW93_06850</name>
</gene>
<dbReference type="PANTHER" id="PTHR30372">
    <property type="entry name" value="LIPID-A-DISACCHARIDE SYNTHASE"/>
    <property type="match status" value="1"/>
</dbReference>
<evidence type="ECO:0000313" key="12">
    <source>
        <dbReference type="Proteomes" id="UP000187408"/>
    </source>
</evidence>
<keyword evidence="6" id="KW-0328">Glycosyltransferase</keyword>
<comment type="catalytic activity">
    <reaction evidence="9">
        <text>a lipid X + a UDP-2-N,3-O-bis[(3R)-3-hydroxyacyl]-alpha-D-glucosamine = a lipid A disaccharide + UDP + H(+)</text>
        <dbReference type="Rhea" id="RHEA:67828"/>
        <dbReference type="ChEBI" id="CHEBI:15378"/>
        <dbReference type="ChEBI" id="CHEBI:58223"/>
        <dbReference type="ChEBI" id="CHEBI:137748"/>
        <dbReference type="ChEBI" id="CHEBI:176338"/>
        <dbReference type="ChEBI" id="CHEBI:176343"/>
        <dbReference type="EC" id="2.4.1.182"/>
    </reaction>
</comment>
<evidence type="ECO:0000256" key="5">
    <source>
        <dbReference type="ARBA" id="ARBA00022556"/>
    </source>
</evidence>